<comment type="caution">
    <text evidence="1">The sequence shown here is derived from an EMBL/GenBank/DDBJ whole genome shotgun (WGS) entry which is preliminary data.</text>
</comment>
<dbReference type="CDD" id="cd02230">
    <property type="entry name" value="cupin_HP0902-like"/>
    <property type="match status" value="1"/>
</dbReference>
<gene>
    <name evidence="1" type="ORF">GCM10009726_17100</name>
</gene>
<keyword evidence="2" id="KW-1185">Reference proteome</keyword>
<organism evidence="1 2">
    <name type="scientific">Nocardioides furvisabuli</name>
    <dbReference type="NCBI Taxonomy" id="375542"/>
    <lineage>
        <taxon>Bacteria</taxon>
        <taxon>Bacillati</taxon>
        <taxon>Actinomycetota</taxon>
        <taxon>Actinomycetes</taxon>
        <taxon>Propionibacteriales</taxon>
        <taxon>Nocardioidaceae</taxon>
        <taxon>Nocardioides</taxon>
    </lineage>
</organism>
<dbReference type="PANTHER" id="PTHR37694">
    <property type="entry name" value="SLR8022 PROTEIN"/>
    <property type="match status" value="1"/>
</dbReference>
<evidence type="ECO:0000313" key="1">
    <source>
        <dbReference type="EMBL" id="GAA2104884.1"/>
    </source>
</evidence>
<protein>
    <submittedName>
        <fullName evidence="1">Cupin domain-containing protein</fullName>
    </submittedName>
</protein>
<dbReference type="EMBL" id="BAAAMQ010000010">
    <property type="protein sequence ID" value="GAA2104884.1"/>
    <property type="molecule type" value="Genomic_DNA"/>
</dbReference>
<proteinExistence type="predicted"/>
<dbReference type="Gene3D" id="2.60.120.10">
    <property type="entry name" value="Jelly Rolls"/>
    <property type="match status" value="1"/>
</dbReference>
<dbReference type="PANTHER" id="PTHR37694:SF1">
    <property type="entry name" value="SLR8022 PROTEIN"/>
    <property type="match status" value="1"/>
</dbReference>
<dbReference type="RefSeq" id="WP_231249140.1">
    <property type="nucleotide sequence ID" value="NZ_BAAAMQ010000010.1"/>
</dbReference>
<dbReference type="SUPFAM" id="SSF51182">
    <property type="entry name" value="RmlC-like cupins"/>
    <property type="match status" value="1"/>
</dbReference>
<dbReference type="InterPro" id="IPR011051">
    <property type="entry name" value="RmlC_Cupin_sf"/>
</dbReference>
<dbReference type="Proteomes" id="UP001501161">
    <property type="component" value="Unassembled WGS sequence"/>
</dbReference>
<sequence>MQKTSLTHLADNQLAEAREASSGRSSVTVFGGREHDLRQTLIALAAGRSLGEHEAPGEATLQVLMGAVRLTAGEDVWEGSAGDHLVIPHHRHDLHADTDAAVLLTVATRASAAGRTVR</sequence>
<accession>A0ABN2X4U8</accession>
<dbReference type="InterPro" id="IPR014710">
    <property type="entry name" value="RmlC-like_jellyroll"/>
</dbReference>
<evidence type="ECO:0000313" key="2">
    <source>
        <dbReference type="Proteomes" id="UP001501161"/>
    </source>
</evidence>
<name>A0ABN2X4U8_9ACTN</name>
<reference evidence="1 2" key="1">
    <citation type="journal article" date="2019" name="Int. J. Syst. Evol. Microbiol.">
        <title>The Global Catalogue of Microorganisms (GCM) 10K type strain sequencing project: providing services to taxonomists for standard genome sequencing and annotation.</title>
        <authorList>
            <consortium name="The Broad Institute Genomics Platform"/>
            <consortium name="The Broad Institute Genome Sequencing Center for Infectious Disease"/>
            <person name="Wu L."/>
            <person name="Ma J."/>
        </authorList>
    </citation>
    <scope>NUCLEOTIDE SEQUENCE [LARGE SCALE GENOMIC DNA]</scope>
    <source>
        <strain evidence="1 2">JCM 13813</strain>
    </source>
</reference>